<evidence type="ECO:0000313" key="1">
    <source>
        <dbReference type="EMBL" id="JAD35516.1"/>
    </source>
</evidence>
<protein>
    <submittedName>
        <fullName evidence="1">Uncharacterized protein</fullName>
    </submittedName>
</protein>
<name>A0A0A8Z9N2_ARUDO</name>
<organism evidence="1">
    <name type="scientific">Arundo donax</name>
    <name type="common">Giant reed</name>
    <name type="synonym">Donax arundinaceus</name>
    <dbReference type="NCBI Taxonomy" id="35708"/>
    <lineage>
        <taxon>Eukaryota</taxon>
        <taxon>Viridiplantae</taxon>
        <taxon>Streptophyta</taxon>
        <taxon>Embryophyta</taxon>
        <taxon>Tracheophyta</taxon>
        <taxon>Spermatophyta</taxon>
        <taxon>Magnoliopsida</taxon>
        <taxon>Liliopsida</taxon>
        <taxon>Poales</taxon>
        <taxon>Poaceae</taxon>
        <taxon>PACMAD clade</taxon>
        <taxon>Arundinoideae</taxon>
        <taxon>Arundineae</taxon>
        <taxon>Arundo</taxon>
    </lineage>
</organism>
<reference evidence="1" key="2">
    <citation type="journal article" date="2015" name="Data Brief">
        <title>Shoot transcriptome of the giant reed, Arundo donax.</title>
        <authorList>
            <person name="Barrero R.A."/>
            <person name="Guerrero F.D."/>
            <person name="Moolhuijzen P."/>
            <person name="Goolsby J.A."/>
            <person name="Tidwell J."/>
            <person name="Bellgard S.E."/>
            <person name="Bellgard M.I."/>
        </authorList>
    </citation>
    <scope>NUCLEOTIDE SEQUENCE</scope>
    <source>
        <tissue evidence="1">Shoot tissue taken approximately 20 cm above the soil surface</tissue>
    </source>
</reference>
<sequence>MSRQRTTFNFPKERK</sequence>
<accession>A0A0A8Z9N2</accession>
<dbReference type="EMBL" id="GBRH01262379">
    <property type="protein sequence ID" value="JAD35516.1"/>
    <property type="molecule type" value="Transcribed_RNA"/>
</dbReference>
<reference evidence="1" key="1">
    <citation type="submission" date="2014-09" db="EMBL/GenBank/DDBJ databases">
        <authorList>
            <person name="Magalhaes I.L.F."/>
            <person name="Oliveira U."/>
            <person name="Santos F.R."/>
            <person name="Vidigal T.H.D.A."/>
            <person name="Brescovit A.D."/>
            <person name="Santos A.J."/>
        </authorList>
    </citation>
    <scope>NUCLEOTIDE SEQUENCE</scope>
    <source>
        <tissue evidence="1">Shoot tissue taken approximately 20 cm above the soil surface</tissue>
    </source>
</reference>
<proteinExistence type="predicted"/>